<accession>A0ABU6WI10</accession>
<name>A0ABU6WI10_9FABA</name>
<organism evidence="2 3">
    <name type="scientific">Stylosanthes scabra</name>
    <dbReference type="NCBI Taxonomy" id="79078"/>
    <lineage>
        <taxon>Eukaryota</taxon>
        <taxon>Viridiplantae</taxon>
        <taxon>Streptophyta</taxon>
        <taxon>Embryophyta</taxon>
        <taxon>Tracheophyta</taxon>
        <taxon>Spermatophyta</taxon>
        <taxon>Magnoliopsida</taxon>
        <taxon>eudicotyledons</taxon>
        <taxon>Gunneridae</taxon>
        <taxon>Pentapetalae</taxon>
        <taxon>rosids</taxon>
        <taxon>fabids</taxon>
        <taxon>Fabales</taxon>
        <taxon>Fabaceae</taxon>
        <taxon>Papilionoideae</taxon>
        <taxon>50 kb inversion clade</taxon>
        <taxon>dalbergioids sensu lato</taxon>
        <taxon>Dalbergieae</taxon>
        <taxon>Pterocarpus clade</taxon>
        <taxon>Stylosanthes</taxon>
    </lineage>
</organism>
<proteinExistence type="predicted"/>
<reference evidence="2 3" key="1">
    <citation type="journal article" date="2023" name="Plants (Basel)">
        <title>Bridging the Gap: Combining Genomics and Transcriptomics Approaches to Understand Stylosanthes scabra, an Orphan Legume from the Brazilian Caatinga.</title>
        <authorList>
            <person name="Ferreira-Neto J.R.C."/>
            <person name="da Silva M.D."/>
            <person name="Binneck E."/>
            <person name="de Melo N.F."/>
            <person name="da Silva R.H."/>
            <person name="de Melo A.L.T.M."/>
            <person name="Pandolfi V."/>
            <person name="Bustamante F.O."/>
            <person name="Brasileiro-Vidal A.C."/>
            <person name="Benko-Iseppon A.M."/>
        </authorList>
    </citation>
    <scope>NUCLEOTIDE SEQUENCE [LARGE SCALE GENOMIC DNA]</scope>
    <source>
        <tissue evidence="2">Leaves</tissue>
    </source>
</reference>
<dbReference type="EMBL" id="JASCZI010181712">
    <property type="protein sequence ID" value="MED6185475.1"/>
    <property type="molecule type" value="Genomic_DNA"/>
</dbReference>
<sequence length="261" mass="29995">MESEKSGCSRGVEFVQRGIWWFSVLIFLGYIVLWIMVPTNTFYLHWLPAIQATTDSIYFGKQATLASLYLHLESKRSDCNTRSKVGFFGLVSWKKPLLVNGSLGIISLRELSLIFMFLLYLIWSLYSYLHDWFQQVALLAANEGDQVGGQAGRFSTGLRPCWEYLLGVSVLSSIKSVFNFTIRWPNFRGKYQVPHLARTHCNGPLHSPWNLLHYILGQDPSNLRDAHVEKIWHLKCGWRSSFASRISHVGHYLTFDKAKSL</sequence>
<evidence type="ECO:0000256" key="1">
    <source>
        <dbReference type="SAM" id="Phobius"/>
    </source>
</evidence>
<gene>
    <name evidence="2" type="ORF">PIB30_057400</name>
</gene>
<keyword evidence="3" id="KW-1185">Reference proteome</keyword>
<keyword evidence="1" id="KW-0472">Membrane</keyword>
<keyword evidence="1" id="KW-0812">Transmembrane</keyword>
<comment type="caution">
    <text evidence="2">The sequence shown here is derived from an EMBL/GenBank/DDBJ whole genome shotgun (WGS) entry which is preliminary data.</text>
</comment>
<feature type="transmembrane region" description="Helical" evidence="1">
    <location>
        <begin position="19"/>
        <end position="37"/>
    </location>
</feature>
<dbReference type="Proteomes" id="UP001341840">
    <property type="component" value="Unassembled WGS sequence"/>
</dbReference>
<evidence type="ECO:0000313" key="2">
    <source>
        <dbReference type="EMBL" id="MED6185475.1"/>
    </source>
</evidence>
<evidence type="ECO:0000313" key="3">
    <source>
        <dbReference type="Proteomes" id="UP001341840"/>
    </source>
</evidence>
<keyword evidence="1" id="KW-1133">Transmembrane helix</keyword>
<feature type="transmembrane region" description="Helical" evidence="1">
    <location>
        <begin position="111"/>
        <end position="129"/>
    </location>
</feature>
<protein>
    <submittedName>
        <fullName evidence="2">Uncharacterized protein</fullName>
    </submittedName>
</protein>